<dbReference type="PANTHER" id="PTHR43318">
    <property type="entry name" value="UDP-N-ACETYLGLUCOSAMINE 4,6-DEHYDRATASE"/>
    <property type="match status" value="1"/>
</dbReference>
<dbReference type="AlphaFoldDB" id="A0A073J755"/>
<keyword evidence="3" id="KW-0472">Membrane</keyword>
<dbReference type="EMBL" id="JMKI01000002">
    <property type="protein sequence ID" value="KEJ93532.1"/>
    <property type="molecule type" value="Genomic_DNA"/>
</dbReference>
<evidence type="ECO:0000313" key="5">
    <source>
        <dbReference type="EMBL" id="KEJ93532.1"/>
    </source>
</evidence>
<dbReference type="InterPro" id="IPR036291">
    <property type="entry name" value="NAD(P)-bd_dom_sf"/>
</dbReference>
<feature type="compositionally biased region" description="Acidic residues" evidence="2">
    <location>
        <begin position="615"/>
        <end position="627"/>
    </location>
</feature>
<feature type="transmembrane region" description="Helical" evidence="3">
    <location>
        <begin position="93"/>
        <end position="112"/>
    </location>
</feature>
<name>A0A073J755_9BACT</name>
<proteinExistence type="inferred from homology"/>
<evidence type="ECO:0000256" key="3">
    <source>
        <dbReference type="SAM" id="Phobius"/>
    </source>
</evidence>
<dbReference type="GeneID" id="90982422"/>
<dbReference type="InterPro" id="IPR003869">
    <property type="entry name" value="Polysac_CapD-like"/>
</dbReference>
<dbReference type="InterPro" id="IPR051203">
    <property type="entry name" value="Polysaccharide_Synthase-Rel"/>
</dbReference>
<dbReference type="RefSeq" id="WP_070110015.1">
    <property type="nucleotide sequence ID" value="NZ_JMKI01000002.1"/>
</dbReference>
<evidence type="ECO:0000259" key="4">
    <source>
        <dbReference type="Pfam" id="PF02719"/>
    </source>
</evidence>
<dbReference type="Gene3D" id="3.40.50.720">
    <property type="entry name" value="NAD(P)-binding Rossmann-like Domain"/>
    <property type="match status" value="2"/>
</dbReference>
<keyword evidence="6" id="KW-1185">Reference proteome</keyword>
<feature type="domain" description="Polysaccharide biosynthesis protein CapD-like" evidence="4">
    <location>
        <begin position="292"/>
        <end position="571"/>
    </location>
</feature>
<dbReference type="STRING" id="2754.EH55_01805"/>
<protein>
    <submittedName>
        <fullName evidence="5">Capsule biosynthesis protein CapD</fullName>
    </submittedName>
</protein>
<comment type="caution">
    <text evidence="5">The sequence shown here is derived from an EMBL/GenBank/DDBJ whole genome shotgun (WGS) entry which is preliminary data.</text>
</comment>
<dbReference type="PANTHER" id="PTHR43318:SF1">
    <property type="entry name" value="POLYSACCHARIDE BIOSYNTHESIS PROTEIN EPSC-RELATED"/>
    <property type="match status" value="1"/>
</dbReference>
<feature type="transmembrane region" description="Helical" evidence="3">
    <location>
        <begin position="50"/>
        <end position="72"/>
    </location>
</feature>
<feature type="transmembrane region" description="Helical" evidence="3">
    <location>
        <begin position="20"/>
        <end position="38"/>
    </location>
</feature>
<dbReference type="OrthoDB" id="9803111at2"/>
<evidence type="ECO:0000256" key="2">
    <source>
        <dbReference type="SAM" id="MobiDB-lite"/>
    </source>
</evidence>
<sequence>MSKDKLAKIYLWIGGRNRRLMALDLLLLLFSVFVGYSMRLSYYMGADFLYLYDFLGIAALFSLMVLSSLTLCKIYSVFWPRAGIDEYFRLARAYLAGAAAFVVAAFTIRPFTLPRSSLVIMLLAAPILLVSERAALRLALMNSQERPEGRESALIVGAGEAGSMLARDLLRNSGSICPAGFVDDNEQLRNMTVASLKVLGTTKELKEIIAKHDIDTVLIAIPSAPGEKIKELFGVLSPLRVKVRVLPSLSNLADGRVSISRLRSVNLEDLLRREPIRLDDENITSLIKGKSVLVTGAGGSIGSEICRQLLPRAPKRLIALGHGEQSIYMLLESLGGDAPVVPVIADVADAAAMESVFKDYAPQLVFHASAHKHVPLMEKNPREALRVNALGTYNAARLAGRYGALRFVMISTDKAVRPTSVMGATKRAAERLLLSVQKDHPLTKYMAVRFGNVLGSRGSVVPKFERQIAAGGPVTVTHPEMKRYFMLIPEAVSLVLQAGAMGEGGELFALDMGEPVRIAEMAETLIRLHGYEPGRDIQIKYTGIREGEKLYEELFYDPSHADRTAHAKIFKSRLTPEAESILPQVVEILRASAEGTLSGERLKERIFSLGRGAEAENEEISSDEGDEHDEKAG</sequence>
<dbReference type="Pfam" id="PF13727">
    <property type="entry name" value="CoA_binding_3"/>
    <property type="match status" value="1"/>
</dbReference>
<reference evidence="5 6" key="1">
    <citation type="submission" date="2014-04" db="EMBL/GenBank/DDBJ databases">
        <title>Draft Genome Sequence of Synergistes jonesii.</title>
        <authorList>
            <person name="Coil D.A."/>
            <person name="Eisen J.A."/>
            <person name="Holland-Moritz H.E."/>
        </authorList>
    </citation>
    <scope>NUCLEOTIDE SEQUENCE [LARGE SCALE GENOMIC DNA]</scope>
    <source>
        <strain evidence="5 6">78-1</strain>
    </source>
</reference>
<comment type="similarity">
    <text evidence="1">Belongs to the polysaccharide synthase family.</text>
</comment>
<dbReference type="SUPFAM" id="SSF51735">
    <property type="entry name" value="NAD(P)-binding Rossmann-fold domains"/>
    <property type="match status" value="2"/>
</dbReference>
<feature type="region of interest" description="Disordered" evidence="2">
    <location>
        <begin position="612"/>
        <end position="633"/>
    </location>
</feature>
<dbReference type="Pfam" id="PF02719">
    <property type="entry name" value="Polysacc_synt_2"/>
    <property type="match status" value="1"/>
</dbReference>
<accession>A0A073J755</accession>
<gene>
    <name evidence="5" type="ORF">EH55_01805</name>
</gene>
<dbReference type="eggNOG" id="COG1086">
    <property type="taxonomic scope" value="Bacteria"/>
</dbReference>
<keyword evidence="3" id="KW-1133">Transmembrane helix</keyword>
<keyword evidence="3" id="KW-0812">Transmembrane</keyword>
<dbReference type="Proteomes" id="UP000027665">
    <property type="component" value="Unassembled WGS sequence"/>
</dbReference>
<evidence type="ECO:0000313" key="6">
    <source>
        <dbReference type="Proteomes" id="UP000027665"/>
    </source>
</evidence>
<dbReference type="CDD" id="cd05237">
    <property type="entry name" value="UDP_invert_4-6DH_SDR_e"/>
    <property type="match status" value="1"/>
</dbReference>
<evidence type="ECO:0000256" key="1">
    <source>
        <dbReference type="ARBA" id="ARBA00007430"/>
    </source>
</evidence>
<organism evidence="5 6">
    <name type="scientific">Synergistes jonesii</name>
    <dbReference type="NCBI Taxonomy" id="2754"/>
    <lineage>
        <taxon>Bacteria</taxon>
        <taxon>Thermotogati</taxon>
        <taxon>Synergistota</taxon>
        <taxon>Synergistia</taxon>
        <taxon>Synergistales</taxon>
        <taxon>Synergistaceae</taxon>
        <taxon>Synergistes</taxon>
    </lineage>
</organism>